<evidence type="ECO:0000313" key="3">
    <source>
        <dbReference type="Proteomes" id="UP000729402"/>
    </source>
</evidence>
<dbReference type="AlphaFoldDB" id="A0A8J5W794"/>
<evidence type="ECO:0000256" key="1">
    <source>
        <dbReference type="SAM" id="MobiDB-lite"/>
    </source>
</evidence>
<keyword evidence="3" id="KW-1185">Reference proteome</keyword>
<sequence>MEHLDLNSQAVDFPNVFSYQELLHTDDVGEDHGLPPCVPGRGRGGGRVGCQSRSMNTGSGSGGSGGGHRGGVVATRGGRRGSRGGSMVNRGGSSVASHTLWPIEQVGSFEEED</sequence>
<proteinExistence type="predicted"/>
<reference evidence="2" key="2">
    <citation type="submission" date="2021-02" db="EMBL/GenBank/DDBJ databases">
        <authorList>
            <person name="Kimball J.A."/>
            <person name="Haas M.W."/>
            <person name="Macchietto M."/>
            <person name="Kono T."/>
            <person name="Duquette J."/>
            <person name="Shao M."/>
        </authorList>
    </citation>
    <scope>NUCLEOTIDE SEQUENCE</scope>
    <source>
        <tissue evidence="2">Fresh leaf tissue</tissue>
    </source>
</reference>
<gene>
    <name evidence="2" type="ORF">GUJ93_ZPchr0010g9222</name>
</gene>
<organism evidence="2 3">
    <name type="scientific">Zizania palustris</name>
    <name type="common">Northern wild rice</name>
    <dbReference type="NCBI Taxonomy" id="103762"/>
    <lineage>
        <taxon>Eukaryota</taxon>
        <taxon>Viridiplantae</taxon>
        <taxon>Streptophyta</taxon>
        <taxon>Embryophyta</taxon>
        <taxon>Tracheophyta</taxon>
        <taxon>Spermatophyta</taxon>
        <taxon>Magnoliopsida</taxon>
        <taxon>Liliopsida</taxon>
        <taxon>Poales</taxon>
        <taxon>Poaceae</taxon>
        <taxon>BOP clade</taxon>
        <taxon>Oryzoideae</taxon>
        <taxon>Oryzeae</taxon>
        <taxon>Zizaniinae</taxon>
        <taxon>Zizania</taxon>
    </lineage>
</organism>
<dbReference type="Proteomes" id="UP000729402">
    <property type="component" value="Unassembled WGS sequence"/>
</dbReference>
<dbReference type="EMBL" id="JAAALK010000082">
    <property type="protein sequence ID" value="KAG8084260.1"/>
    <property type="molecule type" value="Genomic_DNA"/>
</dbReference>
<feature type="compositionally biased region" description="Gly residues" evidence="1">
    <location>
        <begin position="59"/>
        <end position="70"/>
    </location>
</feature>
<feature type="compositionally biased region" description="Low complexity" evidence="1">
    <location>
        <begin position="49"/>
        <end position="58"/>
    </location>
</feature>
<feature type="compositionally biased region" description="Low complexity" evidence="1">
    <location>
        <begin position="85"/>
        <end position="95"/>
    </location>
</feature>
<protein>
    <submittedName>
        <fullName evidence="2">Uncharacterized protein</fullName>
    </submittedName>
</protein>
<comment type="caution">
    <text evidence="2">The sequence shown here is derived from an EMBL/GenBank/DDBJ whole genome shotgun (WGS) entry which is preliminary data.</text>
</comment>
<reference evidence="2" key="1">
    <citation type="journal article" date="2021" name="bioRxiv">
        <title>Whole Genome Assembly and Annotation of Northern Wild Rice, Zizania palustris L., Supports a Whole Genome Duplication in the Zizania Genus.</title>
        <authorList>
            <person name="Haas M."/>
            <person name="Kono T."/>
            <person name="Macchietto M."/>
            <person name="Millas R."/>
            <person name="McGilp L."/>
            <person name="Shao M."/>
            <person name="Duquette J."/>
            <person name="Hirsch C.N."/>
            <person name="Kimball J."/>
        </authorList>
    </citation>
    <scope>NUCLEOTIDE SEQUENCE</scope>
    <source>
        <tissue evidence="2">Fresh leaf tissue</tissue>
    </source>
</reference>
<name>A0A8J5W794_ZIZPA</name>
<accession>A0A8J5W794</accession>
<feature type="region of interest" description="Disordered" evidence="1">
    <location>
        <begin position="27"/>
        <end position="113"/>
    </location>
</feature>
<evidence type="ECO:0000313" key="2">
    <source>
        <dbReference type="EMBL" id="KAG8084260.1"/>
    </source>
</evidence>